<evidence type="ECO:0008006" key="3">
    <source>
        <dbReference type="Google" id="ProtNLM"/>
    </source>
</evidence>
<dbReference type="EMBL" id="BMOS01000045">
    <property type="protein sequence ID" value="GGN66389.1"/>
    <property type="molecule type" value="Genomic_DNA"/>
</dbReference>
<accession>A0A917Y4U6</accession>
<evidence type="ECO:0000313" key="1">
    <source>
        <dbReference type="EMBL" id="GGN66389.1"/>
    </source>
</evidence>
<dbReference type="RefSeq" id="WP_188859426.1">
    <property type="nucleotide sequence ID" value="NZ_BMOS01000045.1"/>
</dbReference>
<dbReference type="AlphaFoldDB" id="A0A917Y4U6"/>
<dbReference type="Proteomes" id="UP000624041">
    <property type="component" value="Unassembled WGS sequence"/>
</dbReference>
<name>A0A917Y4U6_9BACI</name>
<sequence length="59" mass="6683">MKTKLEVIYGISPDNLGAKVNQFFANNDLKDTSIQFDHIVFDGKVSFYAYITYAEGESE</sequence>
<evidence type="ECO:0000313" key="2">
    <source>
        <dbReference type="Proteomes" id="UP000624041"/>
    </source>
</evidence>
<protein>
    <recommendedName>
        <fullName evidence="3">Sporulation protein Cse60</fullName>
    </recommendedName>
</protein>
<keyword evidence="2" id="KW-1185">Reference proteome</keyword>
<reference evidence="1" key="2">
    <citation type="submission" date="2020-09" db="EMBL/GenBank/DDBJ databases">
        <authorList>
            <person name="Sun Q."/>
            <person name="Ohkuma M."/>
        </authorList>
    </citation>
    <scope>NUCLEOTIDE SEQUENCE</scope>
    <source>
        <strain evidence="1">JCM 17251</strain>
    </source>
</reference>
<organism evidence="1 2">
    <name type="scientific">Oceanobacillus indicireducens</name>
    <dbReference type="NCBI Taxonomy" id="1004261"/>
    <lineage>
        <taxon>Bacteria</taxon>
        <taxon>Bacillati</taxon>
        <taxon>Bacillota</taxon>
        <taxon>Bacilli</taxon>
        <taxon>Bacillales</taxon>
        <taxon>Bacillaceae</taxon>
        <taxon>Oceanobacillus</taxon>
    </lineage>
</organism>
<reference evidence="1" key="1">
    <citation type="journal article" date="2014" name="Int. J. Syst. Evol. Microbiol.">
        <title>Complete genome sequence of Corynebacterium casei LMG S-19264T (=DSM 44701T), isolated from a smear-ripened cheese.</title>
        <authorList>
            <consortium name="US DOE Joint Genome Institute (JGI-PGF)"/>
            <person name="Walter F."/>
            <person name="Albersmeier A."/>
            <person name="Kalinowski J."/>
            <person name="Ruckert C."/>
        </authorList>
    </citation>
    <scope>NUCLEOTIDE SEQUENCE</scope>
    <source>
        <strain evidence="1">JCM 17251</strain>
    </source>
</reference>
<gene>
    <name evidence="1" type="ORF">GCM10007971_36310</name>
</gene>
<proteinExistence type="predicted"/>
<comment type="caution">
    <text evidence="1">The sequence shown here is derived from an EMBL/GenBank/DDBJ whole genome shotgun (WGS) entry which is preliminary data.</text>
</comment>